<sequence length="50" mass="5785">MNETWLRENSQIILALYDQLLFELKTSGLLKLVNVPELGEFVSFVYHNSA</sequence>
<dbReference type="Proteomes" id="UP000319438">
    <property type="component" value="Segment"/>
</dbReference>
<evidence type="ECO:0000313" key="2">
    <source>
        <dbReference type="Proteomes" id="UP000319438"/>
    </source>
</evidence>
<name>A0A0N7G2F6_9VIRU</name>
<protein>
    <submittedName>
        <fullName evidence="1">Uncharacterized protein</fullName>
    </submittedName>
</protein>
<proteinExistence type="predicted"/>
<gene>
    <name evidence="1" type="ORF">PMV_294</name>
</gene>
<accession>A0A0N7G2F6</accession>
<organism evidence="1 2">
    <name type="scientific">Port-miou virus</name>
    <dbReference type="NCBI Taxonomy" id="1733873"/>
    <lineage>
        <taxon>Viruses</taxon>
        <taxon>Varidnaviria</taxon>
        <taxon>Bamfordvirae</taxon>
        <taxon>Nucleocytoviricota</taxon>
        <taxon>Megaviricetes</taxon>
        <taxon>Pimascovirales</taxon>
        <taxon>Pimascovirales incertae sedis</taxon>
        <taxon>Marseilleviridae</taxon>
        <taxon>Losannavirus</taxon>
        <taxon>Losannavirus lausannense</taxon>
        <taxon>Lausannevirus</taxon>
    </lineage>
</organism>
<reference evidence="1" key="1">
    <citation type="journal article" date="2015" name="Genome Announc.">
        <title>Complete Genome Sequence of a New Member of the Marseilleviridae Recovered from the Brackish Submarine Spring in the Cassis Port-Miou Calanque, France.</title>
        <authorList>
            <person name="Doutre G."/>
            <person name="Arfib B."/>
            <person name="Rochette P."/>
            <person name="Claverie J.M."/>
            <person name="Bonin P."/>
            <person name="Abergel C."/>
        </authorList>
    </citation>
    <scope>NUCLEOTIDE SEQUENCE [LARGE SCALE GENOMIC DNA]</scope>
    <source>
        <strain evidence="1">1</strain>
    </source>
</reference>
<evidence type="ECO:0000313" key="1">
    <source>
        <dbReference type="EMBL" id="ALH06992.1"/>
    </source>
</evidence>
<dbReference type="EMBL" id="KT428292">
    <property type="protein sequence ID" value="ALH06992.1"/>
    <property type="molecule type" value="Genomic_DNA"/>
</dbReference>